<feature type="region of interest" description="Disordered" evidence="1">
    <location>
        <begin position="1"/>
        <end position="26"/>
    </location>
</feature>
<dbReference type="Pfam" id="PF09527">
    <property type="entry name" value="ATPase_gene1"/>
    <property type="match status" value="1"/>
</dbReference>
<comment type="caution">
    <text evidence="3">The sequence shown here is derived from an EMBL/GenBank/DDBJ whole genome shotgun (WGS) entry which is preliminary data.</text>
</comment>
<dbReference type="EMBL" id="PDEQ01000001">
    <property type="protein sequence ID" value="PEN14866.1"/>
    <property type="molecule type" value="Genomic_DNA"/>
</dbReference>
<feature type="transmembrane region" description="Helical" evidence="2">
    <location>
        <begin position="32"/>
        <end position="61"/>
    </location>
</feature>
<evidence type="ECO:0008006" key="5">
    <source>
        <dbReference type="Google" id="ProtNLM"/>
    </source>
</evidence>
<keyword evidence="2" id="KW-1133">Transmembrane helix</keyword>
<reference evidence="3 4" key="1">
    <citation type="submission" date="2017-10" db="EMBL/GenBank/DDBJ databases">
        <title>Draft genome of Longibacter Salinarum.</title>
        <authorList>
            <person name="Goh K.M."/>
            <person name="Shamsir M.S."/>
            <person name="Lim S.W."/>
        </authorList>
    </citation>
    <scope>NUCLEOTIDE SEQUENCE [LARGE SCALE GENOMIC DNA]</scope>
    <source>
        <strain evidence="3 4">KCTC 52045</strain>
    </source>
</reference>
<protein>
    <recommendedName>
        <fullName evidence="5">ATPase F0F1</fullName>
    </recommendedName>
</protein>
<dbReference type="NCBIfam" id="TIGR02230">
    <property type="entry name" value="ATPase_gene1"/>
    <property type="match status" value="1"/>
</dbReference>
<dbReference type="Proteomes" id="UP000220102">
    <property type="component" value="Unassembled WGS sequence"/>
</dbReference>
<name>A0A2A8D1S2_9BACT</name>
<gene>
    <name evidence="3" type="ORF">CRI94_00805</name>
</gene>
<evidence type="ECO:0000313" key="3">
    <source>
        <dbReference type="EMBL" id="PEN14866.1"/>
    </source>
</evidence>
<keyword evidence="2" id="KW-0472">Membrane</keyword>
<keyword evidence="2" id="KW-0812">Transmembrane</keyword>
<sequence>MKEKPDAEEEFARTIHAKEQRKADARERKRPGIVFGMGMFGLVGWSVAIPTLLCLALGVWIDARYETRFSWTLMMLAFGIMLGGMTAWYWVREESRHNR</sequence>
<dbReference type="InterPro" id="IPR032820">
    <property type="entry name" value="ATPase_put"/>
</dbReference>
<dbReference type="AlphaFoldDB" id="A0A2A8D1S2"/>
<accession>A0A2A8D1S2</accession>
<feature type="transmembrane region" description="Helical" evidence="2">
    <location>
        <begin position="73"/>
        <end position="91"/>
    </location>
</feature>
<evidence type="ECO:0000256" key="1">
    <source>
        <dbReference type="SAM" id="MobiDB-lite"/>
    </source>
</evidence>
<evidence type="ECO:0000313" key="4">
    <source>
        <dbReference type="Proteomes" id="UP000220102"/>
    </source>
</evidence>
<evidence type="ECO:0000256" key="2">
    <source>
        <dbReference type="SAM" id="Phobius"/>
    </source>
</evidence>
<proteinExistence type="predicted"/>
<keyword evidence="4" id="KW-1185">Reference proteome</keyword>
<dbReference type="RefSeq" id="WP_098073764.1">
    <property type="nucleotide sequence ID" value="NZ_PDEQ01000001.1"/>
</dbReference>
<dbReference type="InterPro" id="IPR011744">
    <property type="entry name" value="ATPase_gene1"/>
</dbReference>
<organism evidence="3 4">
    <name type="scientific">Longibacter salinarum</name>
    <dbReference type="NCBI Taxonomy" id="1850348"/>
    <lineage>
        <taxon>Bacteria</taxon>
        <taxon>Pseudomonadati</taxon>
        <taxon>Rhodothermota</taxon>
        <taxon>Rhodothermia</taxon>
        <taxon>Rhodothermales</taxon>
        <taxon>Salisaetaceae</taxon>
        <taxon>Longibacter</taxon>
    </lineage>
</organism>
<dbReference type="OrthoDB" id="466056at2"/>